<evidence type="ECO:0000313" key="2">
    <source>
        <dbReference type="EMBL" id="MFH7598617.1"/>
    </source>
</evidence>
<feature type="transmembrane region" description="Helical" evidence="1">
    <location>
        <begin position="33"/>
        <end position="52"/>
    </location>
</feature>
<keyword evidence="3" id="KW-1185">Reference proteome</keyword>
<evidence type="ECO:0000256" key="1">
    <source>
        <dbReference type="SAM" id="Phobius"/>
    </source>
</evidence>
<keyword evidence="1" id="KW-0812">Transmembrane</keyword>
<organism evidence="2 3">
    <name type="scientific">Streptomyces racemochromogenes</name>
    <dbReference type="NCBI Taxonomy" id="67353"/>
    <lineage>
        <taxon>Bacteria</taxon>
        <taxon>Bacillati</taxon>
        <taxon>Actinomycetota</taxon>
        <taxon>Actinomycetes</taxon>
        <taxon>Kitasatosporales</taxon>
        <taxon>Streptomycetaceae</taxon>
        <taxon>Streptomyces</taxon>
    </lineage>
</organism>
<keyword evidence="1" id="KW-1133">Transmembrane helix</keyword>
<dbReference type="RefSeq" id="WP_395512302.1">
    <property type="nucleotide sequence ID" value="NZ_JBBDHD010000088.1"/>
</dbReference>
<evidence type="ECO:0000313" key="3">
    <source>
        <dbReference type="Proteomes" id="UP001610631"/>
    </source>
</evidence>
<gene>
    <name evidence="2" type="ORF">WDV06_26515</name>
</gene>
<comment type="caution">
    <text evidence="2">The sequence shown here is derived from an EMBL/GenBank/DDBJ whole genome shotgun (WGS) entry which is preliminary data.</text>
</comment>
<proteinExistence type="predicted"/>
<dbReference type="Proteomes" id="UP001610631">
    <property type="component" value="Unassembled WGS sequence"/>
</dbReference>
<protein>
    <submittedName>
        <fullName evidence="2">Uncharacterized protein</fullName>
    </submittedName>
</protein>
<accession>A0ABW7PLJ3</accession>
<name>A0ABW7PLJ3_9ACTN</name>
<dbReference type="EMBL" id="JBBDHD010000088">
    <property type="protein sequence ID" value="MFH7598617.1"/>
    <property type="molecule type" value="Genomic_DNA"/>
</dbReference>
<keyword evidence="1" id="KW-0472">Membrane</keyword>
<reference evidence="2 3" key="1">
    <citation type="submission" date="2024-03" db="EMBL/GenBank/DDBJ databases">
        <title>Whole genome sequencing of Streptomyces racemochromogenes, to identify antimicrobial biosynthetic gene clusters.</title>
        <authorList>
            <person name="Suryawanshi P."/>
            <person name="Krishnaraj P.U."/>
            <person name="Arun Y.P."/>
            <person name="Suryawanshi M.P."/>
            <person name="Rakshit O."/>
        </authorList>
    </citation>
    <scope>NUCLEOTIDE SEQUENCE [LARGE SCALE GENOMIC DNA]</scope>
    <source>
        <strain evidence="2 3">AUDT626</strain>
    </source>
</reference>
<feature type="transmembrane region" description="Helical" evidence="1">
    <location>
        <begin position="58"/>
        <end position="77"/>
    </location>
</feature>
<sequence length="80" mass="8448">MNTTTTTTTNSVTQPAENHAQELARLRRQRDGLALVLTIAAAIGLGLVVRIAPAWADPAAVTIAAAVAAVGGLRYLLRRW</sequence>